<protein>
    <submittedName>
        <fullName evidence="1">Uncharacterized protein</fullName>
    </submittedName>
</protein>
<proteinExistence type="predicted"/>
<evidence type="ECO:0000313" key="2">
    <source>
        <dbReference type="Proteomes" id="UP000054632"/>
    </source>
</evidence>
<reference evidence="1 2" key="1">
    <citation type="submission" date="2015-01" db="EMBL/GenBank/DDBJ databases">
        <title>Evolution of Trichinella species and genotypes.</title>
        <authorList>
            <person name="Korhonen P.K."/>
            <person name="Edoardo P."/>
            <person name="Giuseppe L.R."/>
            <person name="Gasser R.B."/>
        </authorList>
    </citation>
    <scope>NUCLEOTIDE SEQUENCE [LARGE SCALE GENOMIC DNA]</scope>
    <source>
        <strain evidence="1">ISS13</strain>
    </source>
</reference>
<gene>
    <name evidence="1" type="ORF">T4A_11196</name>
</gene>
<sequence>MKLTVFTNSSDERHLLSERCAVNEQWRFQYDDGRRILLKTALNTKIEDESQRLKDDGRL</sequence>
<comment type="caution">
    <text evidence="1">The sequence shown here is derived from an EMBL/GenBank/DDBJ whole genome shotgun (WGS) entry which is preliminary data.</text>
</comment>
<name>A0A0V1EF48_TRIPS</name>
<dbReference type="AlphaFoldDB" id="A0A0V1EF48"/>
<accession>A0A0V1EF48</accession>
<organism evidence="1 2">
    <name type="scientific">Trichinella pseudospiralis</name>
    <name type="common">Parasitic roundworm</name>
    <dbReference type="NCBI Taxonomy" id="6337"/>
    <lineage>
        <taxon>Eukaryota</taxon>
        <taxon>Metazoa</taxon>
        <taxon>Ecdysozoa</taxon>
        <taxon>Nematoda</taxon>
        <taxon>Enoplea</taxon>
        <taxon>Dorylaimia</taxon>
        <taxon>Trichinellida</taxon>
        <taxon>Trichinellidae</taxon>
        <taxon>Trichinella</taxon>
    </lineage>
</organism>
<dbReference type="Proteomes" id="UP000054632">
    <property type="component" value="Unassembled WGS sequence"/>
</dbReference>
<evidence type="ECO:0000313" key="1">
    <source>
        <dbReference type="EMBL" id="KRY72420.1"/>
    </source>
</evidence>
<dbReference type="EMBL" id="JYDR01000045">
    <property type="protein sequence ID" value="KRY72420.1"/>
    <property type="molecule type" value="Genomic_DNA"/>
</dbReference>